<proteinExistence type="inferred from homology"/>
<dbReference type="GO" id="GO:0046872">
    <property type="term" value="F:metal ion binding"/>
    <property type="evidence" value="ECO:0007669"/>
    <property type="project" value="UniProtKB-KW"/>
</dbReference>
<dbReference type="RefSeq" id="XP_016225305.1">
    <property type="nucleotide sequence ID" value="XM_016369517.1"/>
</dbReference>
<evidence type="ECO:0000313" key="6">
    <source>
        <dbReference type="Proteomes" id="UP000054302"/>
    </source>
</evidence>
<dbReference type="Proteomes" id="UP000054302">
    <property type="component" value="Unassembled WGS sequence"/>
</dbReference>
<dbReference type="STRING" id="212818.A0A0D1XZN7"/>
<feature type="domain" description="CENP-V/GFA" evidence="4">
    <location>
        <begin position="18"/>
        <end position="136"/>
    </location>
</feature>
<dbReference type="PANTHER" id="PTHR28620">
    <property type="entry name" value="CENTROMERE PROTEIN V"/>
    <property type="match status" value="1"/>
</dbReference>
<reference evidence="5 6" key="1">
    <citation type="submission" date="2015-01" db="EMBL/GenBank/DDBJ databases">
        <title>The Genome Sequence of Exophiala mesophila CBS40295.</title>
        <authorList>
            <consortium name="The Broad Institute Genomics Platform"/>
            <person name="Cuomo C."/>
            <person name="de Hoog S."/>
            <person name="Gorbushina A."/>
            <person name="Stielow B."/>
            <person name="Teixiera M."/>
            <person name="Abouelleil A."/>
            <person name="Chapman S.B."/>
            <person name="Priest M."/>
            <person name="Young S.K."/>
            <person name="Wortman J."/>
            <person name="Nusbaum C."/>
            <person name="Birren B."/>
        </authorList>
    </citation>
    <scope>NUCLEOTIDE SEQUENCE [LARGE SCALE GENOMIC DNA]</scope>
    <source>
        <strain evidence="5 6">CBS 40295</strain>
    </source>
</reference>
<keyword evidence="3" id="KW-0862">Zinc</keyword>
<dbReference type="Pfam" id="PF04828">
    <property type="entry name" value="GFA"/>
    <property type="match status" value="1"/>
</dbReference>
<evidence type="ECO:0000256" key="3">
    <source>
        <dbReference type="ARBA" id="ARBA00022833"/>
    </source>
</evidence>
<evidence type="ECO:0000256" key="1">
    <source>
        <dbReference type="ARBA" id="ARBA00005495"/>
    </source>
</evidence>
<name>A0A0D1XZN7_EXOME</name>
<dbReference type="VEuPathDB" id="FungiDB:PV10_04926"/>
<dbReference type="SUPFAM" id="SSF51316">
    <property type="entry name" value="Mss4-like"/>
    <property type="match status" value="1"/>
</dbReference>
<dbReference type="GO" id="GO:0016846">
    <property type="term" value="F:carbon-sulfur lyase activity"/>
    <property type="evidence" value="ECO:0007669"/>
    <property type="project" value="InterPro"/>
</dbReference>
<evidence type="ECO:0000259" key="4">
    <source>
        <dbReference type="PROSITE" id="PS51891"/>
    </source>
</evidence>
<sequence>MASAGSPISPTKPKSQVYDGACHCGNIQFSVKISPPVEDGPVTSCNCSICNINGYLMVYPLETNITWHKGLDSMTHYAFGPKRVVHSFCPVCGTSIGGKSNDPNFFADNRAVNVRILKGVDVDSLKLRKVNGRGSTASEPPSNTAG</sequence>
<gene>
    <name evidence="5" type="ORF">PV10_04926</name>
</gene>
<dbReference type="PANTHER" id="PTHR28620:SF1">
    <property type="entry name" value="CENP-V_GFA DOMAIN-CONTAINING PROTEIN"/>
    <property type="match status" value="1"/>
</dbReference>
<keyword evidence="2" id="KW-0479">Metal-binding</keyword>
<evidence type="ECO:0000256" key="2">
    <source>
        <dbReference type="ARBA" id="ARBA00022723"/>
    </source>
</evidence>
<dbReference type="InterPro" id="IPR052355">
    <property type="entry name" value="CENP-V-like"/>
</dbReference>
<dbReference type="InterPro" id="IPR006913">
    <property type="entry name" value="CENP-V/GFA"/>
</dbReference>
<dbReference type="AlphaFoldDB" id="A0A0D1XZN7"/>
<dbReference type="GeneID" id="27322771"/>
<protein>
    <recommendedName>
        <fullName evidence="4">CENP-V/GFA domain-containing protein</fullName>
    </recommendedName>
</protein>
<organism evidence="5 6">
    <name type="scientific">Exophiala mesophila</name>
    <name type="common">Black yeast-like fungus</name>
    <dbReference type="NCBI Taxonomy" id="212818"/>
    <lineage>
        <taxon>Eukaryota</taxon>
        <taxon>Fungi</taxon>
        <taxon>Dikarya</taxon>
        <taxon>Ascomycota</taxon>
        <taxon>Pezizomycotina</taxon>
        <taxon>Eurotiomycetes</taxon>
        <taxon>Chaetothyriomycetidae</taxon>
        <taxon>Chaetothyriales</taxon>
        <taxon>Herpotrichiellaceae</taxon>
        <taxon>Exophiala</taxon>
    </lineage>
</organism>
<dbReference type="Gene3D" id="2.170.150.70">
    <property type="match status" value="1"/>
</dbReference>
<accession>A0A0D1XZN7</accession>
<dbReference type="HOGENOM" id="CLU_055491_7_0_1"/>
<dbReference type="OMA" id="VTWHNDS"/>
<dbReference type="OrthoDB" id="2993351at2759"/>
<dbReference type="EMBL" id="KN847522">
    <property type="protein sequence ID" value="KIV93731.1"/>
    <property type="molecule type" value="Genomic_DNA"/>
</dbReference>
<evidence type="ECO:0000313" key="5">
    <source>
        <dbReference type="EMBL" id="KIV93731.1"/>
    </source>
</evidence>
<keyword evidence="6" id="KW-1185">Reference proteome</keyword>
<dbReference type="PROSITE" id="PS51891">
    <property type="entry name" value="CENP_V_GFA"/>
    <property type="match status" value="1"/>
</dbReference>
<comment type="similarity">
    <text evidence="1">Belongs to the Gfa family.</text>
</comment>
<dbReference type="InterPro" id="IPR011057">
    <property type="entry name" value="Mss4-like_sf"/>
</dbReference>